<gene>
    <name evidence="3" type="ORF">NEZAVI_LOCUS7189</name>
</gene>
<proteinExistence type="predicted"/>
<feature type="compositionally biased region" description="Basic and acidic residues" evidence="1">
    <location>
        <begin position="107"/>
        <end position="120"/>
    </location>
</feature>
<dbReference type="OrthoDB" id="21120at2759"/>
<feature type="compositionally biased region" description="Basic and acidic residues" evidence="1">
    <location>
        <begin position="24"/>
        <end position="42"/>
    </location>
</feature>
<feature type="domain" description="Casein kinase substrate phosphoprotein PP28" evidence="2">
    <location>
        <begin position="82"/>
        <end position="162"/>
    </location>
</feature>
<organism evidence="3 4">
    <name type="scientific">Nezara viridula</name>
    <name type="common">Southern green stink bug</name>
    <name type="synonym">Cimex viridulus</name>
    <dbReference type="NCBI Taxonomy" id="85310"/>
    <lineage>
        <taxon>Eukaryota</taxon>
        <taxon>Metazoa</taxon>
        <taxon>Ecdysozoa</taxon>
        <taxon>Arthropoda</taxon>
        <taxon>Hexapoda</taxon>
        <taxon>Insecta</taxon>
        <taxon>Pterygota</taxon>
        <taxon>Neoptera</taxon>
        <taxon>Paraneoptera</taxon>
        <taxon>Hemiptera</taxon>
        <taxon>Heteroptera</taxon>
        <taxon>Panheteroptera</taxon>
        <taxon>Pentatomomorpha</taxon>
        <taxon>Pentatomoidea</taxon>
        <taxon>Pentatomidae</taxon>
        <taxon>Pentatominae</taxon>
        <taxon>Nezara</taxon>
    </lineage>
</organism>
<dbReference type="EMBL" id="OV725079">
    <property type="protein sequence ID" value="CAH1397349.1"/>
    <property type="molecule type" value="Genomic_DNA"/>
</dbReference>
<evidence type="ECO:0000256" key="1">
    <source>
        <dbReference type="SAM" id="MobiDB-lite"/>
    </source>
</evidence>
<feature type="region of interest" description="Disordered" evidence="1">
    <location>
        <begin position="151"/>
        <end position="185"/>
    </location>
</feature>
<dbReference type="PANTHER" id="PTHR22055">
    <property type="entry name" value="28 KDA HEAT- AND ACID-STABLE PHOSPHOPROTEIN PDGF-ASSOCIATED PROTEIN"/>
    <property type="match status" value="1"/>
</dbReference>
<dbReference type="InterPro" id="IPR019380">
    <property type="entry name" value="Casein_kinase_sb_PP28"/>
</dbReference>
<feature type="region of interest" description="Disordered" evidence="1">
    <location>
        <begin position="1"/>
        <end position="129"/>
    </location>
</feature>
<evidence type="ECO:0000313" key="3">
    <source>
        <dbReference type="EMBL" id="CAH1397349.1"/>
    </source>
</evidence>
<feature type="compositionally biased region" description="Basic residues" evidence="1">
    <location>
        <begin position="1"/>
        <end position="15"/>
    </location>
</feature>
<dbReference type="InterPro" id="IPR039876">
    <property type="entry name" value="HAP28"/>
</dbReference>
<protein>
    <recommendedName>
        <fullName evidence="2">Casein kinase substrate phosphoprotein PP28 domain-containing protein</fullName>
    </recommendedName>
</protein>
<reference evidence="3" key="1">
    <citation type="submission" date="2022-01" db="EMBL/GenBank/DDBJ databases">
        <authorList>
            <person name="King R."/>
        </authorList>
    </citation>
    <scope>NUCLEOTIDE SEQUENCE</scope>
</reference>
<dbReference type="Proteomes" id="UP001152798">
    <property type="component" value="Chromosome 3"/>
</dbReference>
<accession>A0A9P0H8E5</accession>
<dbReference type="AlphaFoldDB" id="A0A9P0H8E5"/>
<name>A0A9P0H8E5_NEZVI</name>
<evidence type="ECO:0000313" key="4">
    <source>
        <dbReference type="Proteomes" id="UP001152798"/>
    </source>
</evidence>
<keyword evidence="4" id="KW-1185">Reference proteome</keyword>
<sequence>MPRGKYTNHKGRSRKFTSAEELEEQRRQDERIRQRRLERGDISSESEPEEKNEGSGSDSEESDSDDGPHKVKGVENLIEVENPNRIQKKTKKAPTAAVNPEAPAKPELSRREREEIEKARASAQYQKLHAEGRTAQAQADLARLAIVKQQREEAAKRREAERMEKEAAKASKTQQTQRALGKKTT</sequence>
<evidence type="ECO:0000259" key="2">
    <source>
        <dbReference type="Pfam" id="PF10252"/>
    </source>
</evidence>
<feature type="compositionally biased region" description="Basic and acidic residues" evidence="1">
    <location>
        <begin position="151"/>
        <end position="169"/>
    </location>
</feature>
<dbReference type="Pfam" id="PF10252">
    <property type="entry name" value="PP28"/>
    <property type="match status" value="1"/>
</dbReference>